<keyword evidence="4" id="KW-0804">Transcription</keyword>
<dbReference type="InterPro" id="IPR000843">
    <property type="entry name" value="HTH_LacI"/>
</dbReference>
<dbReference type="GO" id="GO:0000976">
    <property type="term" value="F:transcription cis-regulatory region binding"/>
    <property type="evidence" value="ECO:0007669"/>
    <property type="project" value="TreeGrafter"/>
</dbReference>
<organism evidence="6 7">
    <name type="scientific">Lactobacillus gallinarum DSM 10532 = JCM 2011</name>
    <dbReference type="NCBI Taxonomy" id="1423748"/>
    <lineage>
        <taxon>Bacteria</taxon>
        <taxon>Bacillati</taxon>
        <taxon>Bacillota</taxon>
        <taxon>Bacilli</taxon>
        <taxon>Lactobacillales</taxon>
        <taxon>Lactobacillaceae</taxon>
        <taxon>Lactobacillus</taxon>
    </lineage>
</organism>
<dbReference type="EMBL" id="AZEL01000011">
    <property type="protein sequence ID" value="KRL24237.1"/>
    <property type="molecule type" value="Genomic_DNA"/>
</dbReference>
<evidence type="ECO:0000313" key="7">
    <source>
        <dbReference type="Proteomes" id="UP000051311"/>
    </source>
</evidence>
<dbReference type="PANTHER" id="PTHR30146">
    <property type="entry name" value="LACI-RELATED TRANSCRIPTIONAL REPRESSOR"/>
    <property type="match status" value="1"/>
</dbReference>
<dbReference type="SUPFAM" id="SSF47413">
    <property type="entry name" value="lambda repressor-like DNA-binding domains"/>
    <property type="match status" value="1"/>
</dbReference>
<evidence type="ECO:0000256" key="1">
    <source>
        <dbReference type="ARBA" id="ARBA00022491"/>
    </source>
</evidence>
<evidence type="ECO:0000256" key="4">
    <source>
        <dbReference type="ARBA" id="ARBA00023163"/>
    </source>
</evidence>
<evidence type="ECO:0000256" key="3">
    <source>
        <dbReference type="ARBA" id="ARBA00023125"/>
    </source>
</evidence>
<dbReference type="Pfam" id="PF13377">
    <property type="entry name" value="Peripla_BP_3"/>
    <property type="match status" value="1"/>
</dbReference>
<comment type="caution">
    <text evidence="6">The sequence shown here is derived from an EMBL/GenBank/DDBJ whole genome shotgun (WGS) entry which is preliminary data.</text>
</comment>
<sequence>MAVKLTDVAQKAGVSVTTVSRVINNHGYLSDKTKHKVFTAMKELNYQPNSLARSLQGKKMKLIGLIFPEITNPFFAELIQDIESILFEKGYKIILCNAQRDKEKERAYLKMLLANQVDGIIAGAHNLGIEEYQELGLPIVSFDRKLSENVPIVSCDNYQGIKLAVHDLIQSGCHKIFFLGNKQLKGNPTDQRLKAYLNEAENLNFTPHICSVAFSDSTLLKNITIHEMLQNDHPDGVVCTDDLTAILVLQEARKLGLKVPEDLKVIGFDGTKQIQTYHSELSTIAQPINDIAILLVKLLLQRISDPNKELNKKHYILPVKLIKSLTTA</sequence>
<dbReference type="InterPro" id="IPR046335">
    <property type="entry name" value="LacI/GalR-like_sensor"/>
</dbReference>
<dbReference type="Pfam" id="PF00356">
    <property type="entry name" value="LacI"/>
    <property type="match status" value="1"/>
</dbReference>
<dbReference type="InterPro" id="IPR028082">
    <property type="entry name" value="Peripla_BP_I"/>
</dbReference>
<keyword evidence="1" id="KW-0678">Repressor</keyword>
<dbReference type="CDD" id="cd01392">
    <property type="entry name" value="HTH_LacI"/>
    <property type="match status" value="1"/>
</dbReference>
<dbReference type="PRINTS" id="PR00036">
    <property type="entry name" value="HTHLACI"/>
</dbReference>
<keyword evidence="2" id="KW-0805">Transcription regulation</keyword>
<dbReference type="PANTHER" id="PTHR30146:SF95">
    <property type="entry name" value="RIBOSE OPERON REPRESSOR"/>
    <property type="match status" value="1"/>
</dbReference>
<dbReference type="SUPFAM" id="SSF53822">
    <property type="entry name" value="Periplasmic binding protein-like I"/>
    <property type="match status" value="1"/>
</dbReference>
<dbReference type="PATRIC" id="fig|1423748.3.peg.616"/>
<dbReference type="RefSeq" id="WP_025005196.1">
    <property type="nucleotide sequence ID" value="NZ_AZEL01000011.1"/>
</dbReference>
<dbReference type="AlphaFoldDB" id="A0A0R1NVL0"/>
<evidence type="ECO:0000259" key="5">
    <source>
        <dbReference type="PROSITE" id="PS50932"/>
    </source>
</evidence>
<dbReference type="PROSITE" id="PS00356">
    <property type="entry name" value="HTH_LACI_1"/>
    <property type="match status" value="1"/>
</dbReference>
<dbReference type="eggNOG" id="COG1609">
    <property type="taxonomic scope" value="Bacteria"/>
</dbReference>
<protein>
    <submittedName>
        <fullName evidence="6">Laci family transcriptional regulator</fullName>
    </submittedName>
</protein>
<dbReference type="SMART" id="SM00354">
    <property type="entry name" value="HTH_LACI"/>
    <property type="match status" value="1"/>
</dbReference>
<evidence type="ECO:0000256" key="2">
    <source>
        <dbReference type="ARBA" id="ARBA00023015"/>
    </source>
</evidence>
<keyword evidence="3" id="KW-0238">DNA-binding</keyword>
<proteinExistence type="predicted"/>
<evidence type="ECO:0000313" key="6">
    <source>
        <dbReference type="EMBL" id="KRL24237.1"/>
    </source>
</evidence>
<gene>
    <name evidence="6" type="ORF">FC37_GL000585</name>
</gene>
<accession>A0A0R1NVL0</accession>
<feature type="domain" description="HTH lacI-type" evidence="5">
    <location>
        <begin position="3"/>
        <end position="57"/>
    </location>
</feature>
<name>A0A0R1NVL0_9LACO</name>
<dbReference type="Gene3D" id="3.40.50.2300">
    <property type="match status" value="2"/>
</dbReference>
<dbReference type="Proteomes" id="UP000051311">
    <property type="component" value="Unassembled WGS sequence"/>
</dbReference>
<reference evidence="6 7" key="1">
    <citation type="journal article" date="2015" name="Genome Announc.">
        <title>Expanding the biotechnology potential of lactobacilli through comparative genomics of 213 strains and associated genera.</title>
        <authorList>
            <person name="Sun Z."/>
            <person name="Harris H.M."/>
            <person name="McCann A."/>
            <person name="Guo C."/>
            <person name="Argimon S."/>
            <person name="Zhang W."/>
            <person name="Yang X."/>
            <person name="Jeffery I.B."/>
            <person name="Cooney J.C."/>
            <person name="Kagawa T.F."/>
            <person name="Liu W."/>
            <person name="Song Y."/>
            <person name="Salvetti E."/>
            <person name="Wrobel A."/>
            <person name="Rasinkangas P."/>
            <person name="Parkhill J."/>
            <person name="Rea M.C."/>
            <person name="O'Sullivan O."/>
            <person name="Ritari J."/>
            <person name="Douillard F.P."/>
            <person name="Paul Ross R."/>
            <person name="Yang R."/>
            <person name="Briner A.E."/>
            <person name="Felis G.E."/>
            <person name="de Vos W.M."/>
            <person name="Barrangou R."/>
            <person name="Klaenhammer T.R."/>
            <person name="Caufield P.W."/>
            <person name="Cui Y."/>
            <person name="Zhang H."/>
            <person name="O'Toole P.W."/>
        </authorList>
    </citation>
    <scope>NUCLEOTIDE SEQUENCE [LARGE SCALE GENOMIC DNA]</scope>
    <source>
        <strain evidence="6 7">DSM 10532</strain>
    </source>
</reference>
<dbReference type="CDD" id="cd06291">
    <property type="entry name" value="PBP1_Qymf-like"/>
    <property type="match status" value="1"/>
</dbReference>
<dbReference type="OrthoDB" id="9796186at2"/>
<dbReference type="Gene3D" id="1.10.260.40">
    <property type="entry name" value="lambda repressor-like DNA-binding domains"/>
    <property type="match status" value="1"/>
</dbReference>
<dbReference type="PROSITE" id="PS50932">
    <property type="entry name" value="HTH_LACI_2"/>
    <property type="match status" value="1"/>
</dbReference>
<dbReference type="InterPro" id="IPR010982">
    <property type="entry name" value="Lambda_DNA-bd_dom_sf"/>
</dbReference>
<dbReference type="GO" id="GO:0003700">
    <property type="term" value="F:DNA-binding transcription factor activity"/>
    <property type="evidence" value="ECO:0007669"/>
    <property type="project" value="TreeGrafter"/>
</dbReference>
<dbReference type="STRING" id="1423748.FC37_GL000585"/>